<evidence type="ECO:0000256" key="3">
    <source>
        <dbReference type="ARBA" id="ARBA00023015"/>
    </source>
</evidence>
<reference evidence="7" key="1">
    <citation type="submission" date="2021-10" db="EMBL/GenBank/DDBJ databases">
        <title>Roseicella aerolatum sp. nov., isolated from aerosols of e-waste dismantling site.</title>
        <authorList>
            <person name="Qin T."/>
        </authorList>
    </citation>
    <scope>NUCLEOTIDE SEQUENCE</scope>
    <source>
        <strain evidence="7">GB24</strain>
    </source>
</reference>
<name>A0A9X1IEC6_9PROT</name>
<protein>
    <submittedName>
        <fullName evidence="7">MarR family transcriptional regulator</fullName>
    </submittedName>
</protein>
<evidence type="ECO:0000256" key="4">
    <source>
        <dbReference type="ARBA" id="ARBA00023125"/>
    </source>
</evidence>
<comment type="caution">
    <text evidence="7">The sequence shown here is derived from an EMBL/GenBank/DDBJ whole genome shotgun (WGS) entry which is preliminary data.</text>
</comment>
<dbReference type="Gene3D" id="1.10.10.10">
    <property type="entry name" value="Winged helix-like DNA-binding domain superfamily/Winged helix DNA-binding domain"/>
    <property type="match status" value="1"/>
</dbReference>
<accession>A0A9X1IEC6</accession>
<proteinExistence type="predicted"/>
<dbReference type="InterPro" id="IPR036390">
    <property type="entry name" value="WH_DNA-bd_sf"/>
</dbReference>
<dbReference type="FunFam" id="1.10.10.10:FF:000163">
    <property type="entry name" value="MarR family transcriptional regulator"/>
    <property type="match status" value="1"/>
</dbReference>
<dbReference type="GO" id="GO:0003677">
    <property type="term" value="F:DNA binding"/>
    <property type="evidence" value="ECO:0007669"/>
    <property type="project" value="UniProtKB-KW"/>
</dbReference>
<dbReference type="Proteomes" id="UP001139311">
    <property type="component" value="Unassembled WGS sequence"/>
</dbReference>
<comment type="subcellular location">
    <subcellularLocation>
        <location evidence="1">Cytoplasm</location>
    </subcellularLocation>
</comment>
<keyword evidence="5" id="KW-0804">Transcription</keyword>
<feature type="domain" description="HTH marR-type" evidence="6">
    <location>
        <begin position="14"/>
        <end position="149"/>
    </location>
</feature>
<dbReference type="PANTHER" id="PTHR33164">
    <property type="entry name" value="TRANSCRIPTIONAL REGULATOR, MARR FAMILY"/>
    <property type="match status" value="1"/>
</dbReference>
<dbReference type="InterPro" id="IPR000835">
    <property type="entry name" value="HTH_MarR-typ"/>
</dbReference>
<evidence type="ECO:0000256" key="5">
    <source>
        <dbReference type="ARBA" id="ARBA00023163"/>
    </source>
</evidence>
<keyword evidence="4" id="KW-0238">DNA-binding</keyword>
<dbReference type="AlphaFoldDB" id="A0A9X1IEC6"/>
<dbReference type="Pfam" id="PF22381">
    <property type="entry name" value="Staph_reg_Sar_Rot"/>
    <property type="match status" value="1"/>
</dbReference>
<gene>
    <name evidence="7" type="ORF">LHA35_13120</name>
</gene>
<keyword evidence="3" id="KW-0805">Transcription regulation</keyword>
<keyword evidence="8" id="KW-1185">Reference proteome</keyword>
<evidence type="ECO:0000259" key="6">
    <source>
        <dbReference type="PROSITE" id="PS50995"/>
    </source>
</evidence>
<keyword evidence="2" id="KW-0963">Cytoplasm</keyword>
<dbReference type="EMBL" id="JAJAQI010000018">
    <property type="protein sequence ID" value="MCB4822676.1"/>
    <property type="molecule type" value="Genomic_DNA"/>
</dbReference>
<dbReference type="PROSITE" id="PS50995">
    <property type="entry name" value="HTH_MARR_2"/>
    <property type="match status" value="1"/>
</dbReference>
<dbReference type="SMART" id="SM00347">
    <property type="entry name" value="HTH_MARR"/>
    <property type="match status" value="1"/>
</dbReference>
<dbReference type="SUPFAM" id="SSF46785">
    <property type="entry name" value="Winged helix' DNA-binding domain"/>
    <property type="match status" value="1"/>
</dbReference>
<dbReference type="GO" id="GO:0006950">
    <property type="term" value="P:response to stress"/>
    <property type="evidence" value="ECO:0007669"/>
    <property type="project" value="TreeGrafter"/>
</dbReference>
<dbReference type="PANTHER" id="PTHR33164:SF5">
    <property type="entry name" value="ORGANIC HYDROPEROXIDE RESISTANCE TRANSCRIPTIONAL REGULATOR"/>
    <property type="match status" value="1"/>
</dbReference>
<dbReference type="InterPro" id="IPR055166">
    <property type="entry name" value="Transc_reg_Sar_Rot_HTH"/>
</dbReference>
<dbReference type="GO" id="GO:0005737">
    <property type="term" value="C:cytoplasm"/>
    <property type="evidence" value="ECO:0007669"/>
    <property type="project" value="UniProtKB-SubCell"/>
</dbReference>
<dbReference type="InterPro" id="IPR036388">
    <property type="entry name" value="WH-like_DNA-bd_sf"/>
</dbReference>
<dbReference type="InterPro" id="IPR039422">
    <property type="entry name" value="MarR/SlyA-like"/>
</dbReference>
<evidence type="ECO:0000313" key="8">
    <source>
        <dbReference type="Proteomes" id="UP001139311"/>
    </source>
</evidence>
<dbReference type="PRINTS" id="PR00598">
    <property type="entry name" value="HTHMARR"/>
</dbReference>
<evidence type="ECO:0000256" key="1">
    <source>
        <dbReference type="ARBA" id="ARBA00004496"/>
    </source>
</evidence>
<organism evidence="7 8">
    <name type="scientific">Roseicella aerolata</name>
    <dbReference type="NCBI Taxonomy" id="2883479"/>
    <lineage>
        <taxon>Bacteria</taxon>
        <taxon>Pseudomonadati</taxon>
        <taxon>Pseudomonadota</taxon>
        <taxon>Alphaproteobacteria</taxon>
        <taxon>Acetobacterales</taxon>
        <taxon>Roseomonadaceae</taxon>
        <taxon>Roseicella</taxon>
    </lineage>
</organism>
<sequence>MPATSPAEPRLDLDEFLCFAIHSTAQAIGRANKPMLDHLGLTYPQYLVMVVLWAEDDQTVGQIGEKLFLESNTLTPLLKRLQAAGYIERSRCTEDERQVRIRLTDGGRALRERACAFKPEWVERAFGEDREAAEALRQQIVALRNRLLSSQG</sequence>
<evidence type="ECO:0000256" key="2">
    <source>
        <dbReference type="ARBA" id="ARBA00022490"/>
    </source>
</evidence>
<evidence type="ECO:0000313" key="7">
    <source>
        <dbReference type="EMBL" id="MCB4822676.1"/>
    </source>
</evidence>
<dbReference type="RefSeq" id="WP_226608727.1">
    <property type="nucleotide sequence ID" value="NZ_JAJAQI010000018.1"/>
</dbReference>
<dbReference type="GO" id="GO:0003700">
    <property type="term" value="F:DNA-binding transcription factor activity"/>
    <property type="evidence" value="ECO:0007669"/>
    <property type="project" value="InterPro"/>
</dbReference>